<dbReference type="Proteomes" id="UP000698222">
    <property type="component" value="Unassembled WGS sequence"/>
</dbReference>
<dbReference type="RefSeq" id="WP_209892489.1">
    <property type="nucleotide sequence ID" value="NZ_BAAAJV010000025.1"/>
</dbReference>
<gene>
    <name evidence="2" type="ORF">JOF44_002734</name>
</gene>
<reference evidence="2 3" key="1">
    <citation type="submission" date="2021-03" db="EMBL/GenBank/DDBJ databases">
        <title>Sequencing the genomes of 1000 actinobacteria strains.</title>
        <authorList>
            <person name="Klenk H.-P."/>
        </authorList>
    </citation>
    <scope>NUCLEOTIDE SEQUENCE [LARGE SCALE GENOMIC DNA]</scope>
    <source>
        <strain evidence="2 3">DSM 14564</strain>
    </source>
</reference>
<dbReference type="EMBL" id="JAGIOC010000001">
    <property type="protein sequence ID" value="MBP2409831.1"/>
    <property type="molecule type" value="Genomic_DNA"/>
</dbReference>
<organism evidence="2 3">
    <name type="scientific">Brachybacterium fresconis</name>
    <dbReference type="NCBI Taxonomy" id="173363"/>
    <lineage>
        <taxon>Bacteria</taxon>
        <taxon>Bacillati</taxon>
        <taxon>Actinomycetota</taxon>
        <taxon>Actinomycetes</taxon>
        <taxon>Micrococcales</taxon>
        <taxon>Dermabacteraceae</taxon>
        <taxon>Brachybacterium</taxon>
    </lineage>
</organism>
<sequence length="76" mass="7237">MSAAPGGEPSPAQVGRTDTDAAAGRPDTDAEAADGAEMLAGEGAEADRPASLTSLTALLGDSATSGAACSVDGRCD</sequence>
<evidence type="ECO:0000313" key="2">
    <source>
        <dbReference type="EMBL" id="MBP2409831.1"/>
    </source>
</evidence>
<proteinExistence type="predicted"/>
<evidence type="ECO:0000313" key="3">
    <source>
        <dbReference type="Proteomes" id="UP000698222"/>
    </source>
</evidence>
<keyword evidence="3" id="KW-1185">Reference proteome</keyword>
<feature type="region of interest" description="Disordered" evidence="1">
    <location>
        <begin position="1"/>
        <end position="48"/>
    </location>
</feature>
<protein>
    <submittedName>
        <fullName evidence="2">Uncharacterized protein</fullName>
    </submittedName>
</protein>
<accession>A0ABS4YM02</accession>
<comment type="caution">
    <text evidence="2">The sequence shown here is derived from an EMBL/GenBank/DDBJ whole genome shotgun (WGS) entry which is preliminary data.</text>
</comment>
<name>A0ABS4YM02_9MICO</name>
<evidence type="ECO:0000256" key="1">
    <source>
        <dbReference type="SAM" id="MobiDB-lite"/>
    </source>
</evidence>